<evidence type="ECO:0000256" key="2">
    <source>
        <dbReference type="ARBA" id="ARBA00005628"/>
    </source>
</evidence>
<evidence type="ECO:0000256" key="7">
    <source>
        <dbReference type="ARBA" id="ARBA00031828"/>
    </source>
</evidence>
<evidence type="ECO:0000256" key="6">
    <source>
        <dbReference type="ARBA" id="ARBA00023277"/>
    </source>
</evidence>
<evidence type="ECO:0000256" key="3">
    <source>
        <dbReference type="ARBA" id="ARBA00022490"/>
    </source>
</evidence>
<dbReference type="NCBIfam" id="TIGR01656">
    <property type="entry name" value="Histidinol-ppas"/>
    <property type="match status" value="1"/>
</dbReference>
<protein>
    <recommendedName>
        <fullName evidence="7">D,D-heptose 1,7-bisphosphate phosphatase</fullName>
    </recommendedName>
</protein>
<keyword evidence="6" id="KW-0119">Carbohydrate metabolism</keyword>
<dbReference type="Gene3D" id="3.40.50.1000">
    <property type="entry name" value="HAD superfamily/HAD-like"/>
    <property type="match status" value="1"/>
</dbReference>
<organism evidence="8">
    <name type="scientific">marine metagenome</name>
    <dbReference type="NCBI Taxonomy" id="408172"/>
    <lineage>
        <taxon>unclassified sequences</taxon>
        <taxon>metagenomes</taxon>
        <taxon>ecological metagenomes</taxon>
    </lineage>
</organism>
<dbReference type="Pfam" id="PF13242">
    <property type="entry name" value="Hydrolase_like"/>
    <property type="match status" value="1"/>
</dbReference>
<evidence type="ECO:0000256" key="4">
    <source>
        <dbReference type="ARBA" id="ARBA00022723"/>
    </source>
</evidence>
<dbReference type="InterPro" id="IPR023214">
    <property type="entry name" value="HAD_sf"/>
</dbReference>
<sequence>MDRDGTLNEDVGYLDRFDRLTLFPFAIDAVRLLNQAGFPVVVLTNQGGVASGLVAESFVLTLHDALRARFEAGGAVIEQFYHCPHDPQAVVEAYRRKCDCRKPLPGMLRRAAADLDLDPTRSYVVGDKWSDIALARHVGATGILVRTGYGASQEARPDRPSNSLVVEDLMAATVRILGSSKQAGCP</sequence>
<dbReference type="GO" id="GO:0005975">
    <property type="term" value="P:carbohydrate metabolic process"/>
    <property type="evidence" value="ECO:0007669"/>
    <property type="project" value="InterPro"/>
</dbReference>
<dbReference type="PIRSF" id="PIRSF004682">
    <property type="entry name" value="GmhB"/>
    <property type="match status" value="1"/>
</dbReference>
<keyword evidence="3" id="KW-0963">Cytoplasm</keyword>
<dbReference type="CDD" id="cd07503">
    <property type="entry name" value="HAD_HisB-N"/>
    <property type="match status" value="1"/>
</dbReference>
<name>A0A381RRQ1_9ZZZZ</name>
<dbReference type="InterPro" id="IPR006543">
    <property type="entry name" value="Histidinol-phos"/>
</dbReference>
<evidence type="ECO:0000256" key="5">
    <source>
        <dbReference type="ARBA" id="ARBA00022801"/>
    </source>
</evidence>
<accession>A0A381RRQ1</accession>
<comment type="subcellular location">
    <subcellularLocation>
        <location evidence="1">Cytoplasm</location>
    </subcellularLocation>
</comment>
<keyword evidence="5" id="KW-0378">Hydrolase</keyword>
<keyword evidence="4" id="KW-0479">Metal-binding</keyword>
<dbReference type="InterPro" id="IPR036412">
    <property type="entry name" value="HAD-like_sf"/>
</dbReference>
<comment type="similarity">
    <text evidence="2">Belongs to the GmhB family.</text>
</comment>
<evidence type="ECO:0000313" key="8">
    <source>
        <dbReference type="EMBL" id="SUZ93668.1"/>
    </source>
</evidence>
<dbReference type="NCBIfam" id="TIGR01662">
    <property type="entry name" value="HAD-SF-IIIA"/>
    <property type="match status" value="1"/>
</dbReference>
<dbReference type="PANTHER" id="PTHR42891">
    <property type="entry name" value="D-GLYCERO-BETA-D-MANNO-HEPTOSE-1,7-BISPHOSPHATE 7-PHOSPHATASE"/>
    <property type="match status" value="1"/>
</dbReference>
<dbReference type="GO" id="GO:0046872">
    <property type="term" value="F:metal ion binding"/>
    <property type="evidence" value="ECO:0007669"/>
    <property type="project" value="UniProtKB-KW"/>
</dbReference>
<gene>
    <name evidence="8" type="ORF">METZ01_LOCUS46522</name>
</gene>
<dbReference type="AlphaFoldDB" id="A0A381RRQ1"/>
<dbReference type="InterPro" id="IPR006549">
    <property type="entry name" value="HAD-SF_hydro_IIIA"/>
</dbReference>
<reference evidence="8" key="1">
    <citation type="submission" date="2018-05" db="EMBL/GenBank/DDBJ databases">
        <authorList>
            <person name="Lanie J.A."/>
            <person name="Ng W.-L."/>
            <person name="Kazmierczak K.M."/>
            <person name="Andrzejewski T.M."/>
            <person name="Davidsen T.M."/>
            <person name="Wayne K.J."/>
            <person name="Tettelin H."/>
            <person name="Glass J.I."/>
            <person name="Rusch D."/>
            <person name="Podicherti R."/>
            <person name="Tsui H.-C.T."/>
            <person name="Winkler M.E."/>
        </authorList>
    </citation>
    <scope>NUCLEOTIDE SEQUENCE</scope>
</reference>
<dbReference type="InterPro" id="IPR004446">
    <property type="entry name" value="Heptose_bisP_phosphatase"/>
</dbReference>
<dbReference type="PANTHER" id="PTHR42891:SF1">
    <property type="entry name" value="D-GLYCERO-BETA-D-MANNO-HEPTOSE-1,7-BISPHOSPHATE 7-PHOSPHATASE"/>
    <property type="match status" value="1"/>
</dbReference>
<dbReference type="EMBL" id="UINC01002166">
    <property type="protein sequence ID" value="SUZ93668.1"/>
    <property type="molecule type" value="Genomic_DNA"/>
</dbReference>
<evidence type="ECO:0000256" key="1">
    <source>
        <dbReference type="ARBA" id="ARBA00004496"/>
    </source>
</evidence>
<dbReference type="SUPFAM" id="SSF56784">
    <property type="entry name" value="HAD-like"/>
    <property type="match status" value="1"/>
</dbReference>
<proteinExistence type="inferred from homology"/>
<dbReference type="GO" id="GO:0005737">
    <property type="term" value="C:cytoplasm"/>
    <property type="evidence" value="ECO:0007669"/>
    <property type="project" value="UniProtKB-SubCell"/>
</dbReference>
<dbReference type="GO" id="GO:0016791">
    <property type="term" value="F:phosphatase activity"/>
    <property type="evidence" value="ECO:0007669"/>
    <property type="project" value="InterPro"/>
</dbReference>